<dbReference type="AlphaFoldDB" id="A0A1X9YRI5"/>
<organism evidence="4 5">
    <name type="scientific">Pontibacter actiniarum</name>
    <dbReference type="NCBI Taxonomy" id="323450"/>
    <lineage>
        <taxon>Bacteria</taxon>
        <taxon>Pseudomonadati</taxon>
        <taxon>Bacteroidota</taxon>
        <taxon>Cytophagia</taxon>
        <taxon>Cytophagales</taxon>
        <taxon>Hymenobacteraceae</taxon>
        <taxon>Pontibacter</taxon>
    </lineage>
</organism>
<dbReference type="KEGG" id="pact:CA264_08555"/>
<evidence type="ECO:0000256" key="2">
    <source>
        <dbReference type="ARBA" id="ARBA00022679"/>
    </source>
</evidence>
<evidence type="ECO:0000313" key="4">
    <source>
        <dbReference type="EMBL" id="ARS35485.1"/>
    </source>
</evidence>
<dbReference type="SUPFAM" id="SSF52540">
    <property type="entry name" value="P-loop containing nucleoside triphosphate hydrolases"/>
    <property type="match status" value="1"/>
</dbReference>
<dbReference type="InterPro" id="IPR000863">
    <property type="entry name" value="Sulfotransferase_dom"/>
</dbReference>
<evidence type="ECO:0000256" key="1">
    <source>
        <dbReference type="ARBA" id="ARBA00005771"/>
    </source>
</evidence>
<dbReference type="GO" id="GO:0008146">
    <property type="term" value="F:sulfotransferase activity"/>
    <property type="evidence" value="ECO:0007669"/>
    <property type="project" value="InterPro"/>
</dbReference>
<evidence type="ECO:0000313" key="5">
    <source>
        <dbReference type="Proteomes" id="UP000266292"/>
    </source>
</evidence>
<name>A0A1X9YRI5_9BACT</name>
<proteinExistence type="inferred from homology"/>
<protein>
    <recommendedName>
        <fullName evidence="3">Sulfotransferase domain-containing protein</fullName>
    </recommendedName>
</protein>
<dbReference type="OrthoDB" id="847754at2"/>
<sequence length="298" mass="34821">MKILQGGVPKCGNFWLYQIIQQVLERTGGNTTSFIQTHPIYTLAREWDLNYPTQASIDMLDVTDLQYSYRISSIFRMPVQDIQAYVAQTNHVWTHSPICKRSGELLGLFDKKVYIVRDPRDRAVSASKYYTSDYMLKYYPQEEKDPKRFLEKNFEQLMLEWVWHVYDHLRLSQEYNIHIAFYEGFLLDFQEELTRLLDYLGLELGEDQRADLQEAMSFSTMKSKNPKHLKKGTSGYWMEQLTEEQAALADTVAGPLIRFLGYPSQKGQPMGFSADLPHHDFEQLKQEIIAAQTPLFQS</sequence>
<dbReference type="Gene3D" id="3.40.50.300">
    <property type="entry name" value="P-loop containing nucleotide triphosphate hydrolases"/>
    <property type="match status" value="1"/>
</dbReference>
<reference evidence="5" key="1">
    <citation type="submission" date="2017-05" db="EMBL/GenBank/DDBJ databases">
        <authorList>
            <person name="Ray J."/>
            <person name="Price M."/>
            <person name="Deutschbauer A."/>
        </authorList>
    </citation>
    <scope>NUCLEOTIDE SEQUENCE [LARGE SCALE GENOMIC DNA]</scope>
    <source>
        <strain evidence="5">DSM 19842</strain>
    </source>
</reference>
<dbReference type="PANTHER" id="PTHR11783">
    <property type="entry name" value="SULFOTRANSFERASE SULT"/>
    <property type="match status" value="1"/>
</dbReference>
<dbReference type="InterPro" id="IPR027417">
    <property type="entry name" value="P-loop_NTPase"/>
</dbReference>
<gene>
    <name evidence="4" type="ORF">CA264_08555</name>
</gene>
<feature type="domain" description="Sulfotransferase" evidence="3">
    <location>
        <begin position="7"/>
        <end position="253"/>
    </location>
</feature>
<dbReference type="Proteomes" id="UP000266292">
    <property type="component" value="Chromosome"/>
</dbReference>
<dbReference type="Pfam" id="PF00685">
    <property type="entry name" value="Sulfotransfer_1"/>
    <property type="match status" value="1"/>
</dbReference>
<dbReference type="STRING" id="709015.GCA_000472485_01722"/>
<keyword evidence="2" id="KW-0808">Transferase</keyword>
<dbReference type="EMBL" id="CP021235">
    <property type="protein sequence ID" value="ARS35485.1"/>
    <property type="molecule type" value="Genomic_DNA"/>
</dbReference>
<keyword evidence="5" id="KW-1185">Reference proteome</keyword>
<comment type="similarity">
    <text evidence="1">Belongs to the sulfotransferase 1 family.</text>
</comment>
<evidence type="ECO:0000259" key="3">
    <source>
        <dbReference type="Pfam" id="PF00685"/>
    </source>
</evidence>
<accession>A0A1X9YRI5</accession>
<dbReference type="RefSeq" id="WP_025606349.1">
    <property type="nucleotide sequence ID" value="NZ_CP021235.1"/>
</dbReference>